<dbReference type="PANTHER" id="PTHR23004">
    <property type="entry name" value="DOUBLECORTIN DOMAIN CONTAINING 2"/>
    <property type="match status" value="1"/>
</dbReference>
<evidence type="ECO:0000313" key="3">
    <source>
        <dbReference type="Proteomes" id="UP000030746"/>
    </source>
</evidence>
<dbReference type="GeneID" id="20251463"/>
<dbReference type="KEGG" id="lgi:LOTGIDRAFT_58772"/>
<protein>
    <recommendedName>
        <fullName evidence="1">Doublecortin domain-containing protein</fullName>
    </recommendedName>
</protein>
<dbReference type="SMART" id="SM00537">
    <property type="entry name" value="DCX"/>
    <property type="match status" value="1"/>
</dbReference>
<accession>V3ZHK9</accession>
<dbReference type="GO" id="GO:0035556">
    <property type="term" value="P:intracellular signal transduction"/>
    <property type="evidence" value="ECO:0007669"/>
    <property type="project" value="InterPro"/>
</dbReference>
<dbReference type="Gene3D" id="3.10.20.230">
    <property type="entry name" value="Doublecortin domain"/>
    <property type="match status" value="1"/>
</dbReference>
<feature type="non-terminal residue" evidence="2">
    <location>
        <position position="76"/>
    </location>
</feature>
<dbReference type="PROSITE" id="PS50309">
    <property type="entry name" value="DC"/>
    <property type="match status" value="1"/>
</dbReference>
<dbReference type="GO" id="GO:0005874">
    <property type="term" value="C:microtubule"/>
    <property type="evidence" value="ECO:0007669"/>
    <property type="project" value="TreeGrafter"/>
</dbReference>
<dbReference type="InterPro" id="IPR036572">
    <property type="entry name" value="Doublecortin_dom_sf"/>
</dbReference>
<dbReference type="InterPro" id="IPR003533">
    <property type="entry name" value="Doublecortin_dom"/>
</dbReference>
<name>V3ZHK9_LOTGI</name>
<sequence length="76" mass="8758">YRNGDVNFSGRSVTWNKKRIRTFDSFLDELTNTLKLRNGAVFRVYTPHHGHRVTNFDKLEEGGLYVAAGQEAFKPL</sequence>
<dbReference type="CTD" id="20251463"/>
<dbReference type="OMA" id="MQEPAGR"/>
<dbReference type="HOGENOM" id="CLU_162413_1_0_1"/>
<organism evidence="2 3">
    <name type="scientific">Lottia gigantea</name>
    <name type="common">Giant owl limpet</name>
    <dbReference type="NCBI Taxonomy" id="225164"/>
    <lineage>
        <taxon>Eukaryota</taxon>
        <taxon>Metazoa</taxon>
        <taxon>Spiralia</taxon>
        <taxon>Lophotrochozoa</taxon>
        <taxon>Mollusca</taxon>
        <taxon>Gastropoda</taxon>
        <taxon>Patellogastropoda</taxon>
        <taxon>Lottioidea</taxon>
        <taxon>Lottiidae</taxon>
        <taxon>Lottia</taxon>
    </lineage>
</organism>
<dbReference type="PANTHER" id="PTHR23004:SF11">
    <property type="entry name" value="PROTEIN RPI-1"/>
    <property type="match status" value="1"/>
</dbReference>
<dbReference type="SUPFAM" id="SSF89837">
    <property type="entry name" value="Doublecortin (DC)"/>
    <property type="match status" value="1"/>
</dbReference>
<dbReference type="Proteomes" id="UP000030746">
    <property type="component" value="Unassembled WGS sequence"/>
</dbReference>
<dbReference type="AlphaFoldDB" id="V3ZHK9"/>
<keyword evidence="3" id="KW-1185">Reference proteome</keyword>
<feature type="non-terminal residue" evidence="2">
    <location>
        <position position="1"/>
    </location>
</feature>
<proteinExistence type="predicted"/>
<dbReference type="Pfam" id="PF03607">
    <property type="entry name" value="DCX"/>
    <property type="match status" value="1"/>
</dbReference>
<dbReference type="GO" id="GO:0005815">
    <property type="term" value="C:microtubule organizing center"/>
    <property type="evidence" value="ECO:0007669"/>
    <property type="project" value="TreeGrafter"/>
</dbReference>
<dbReference type="RefSeq" id="XP_009058559.1">
    <property type="nucleotide sequence ID" value="XM_009060311.1"/>
</dbReference>
<evidence type="ECO:0000313" key="2">
    <source>
        <dbReference type="EMBL" id="ESO90753.1"/>
    </source>
</evidence>
<evidence type="ECO:0000259" key="1">
    <source>
        <dbReference type="PROSITE" id="PS50309"/>
    </source>
</evidence>
<reference evidence="2 3" key="1">
    <citation type="journal article" date="2013" name="Nature">
        <title>Insights into bilaterian evolution from three spiralian genomes.</title>
        <authorList>
            <person name="Simakov O."/>
            <person name="Marletaz F."/>
            <person name="Cho S.J."/>
            <person name="Edsinger-Gonzales E."/>
            <person name="Havlak P."/>
            <person name="Hellsten U."/>
            <person name="Kuo D.H."/>
            <person name="Larsson T."/>
            <person name="Lv J."/>
            <person name="Arendt D."/>
            <person name="Savage R."/>
            <person name="Osoegawa K."/>
            <person name="de Jong P."/>
            <person name="Grimwood J."/>
            <person name="Chapman J.A."/>
            <person name="Shapiro H."/>
            <person name="Aerts A."/>
            <person name="Otillar R.P."/>
            <person name="Terry A.Y."/>
            <person name="Boore J.L."/>
            <person name="Grigoriev I.V."/>
            <person name="Lindberg D.R."/>
            <person name="Seaver E.C."/>
            <person name="Weisblat D.A."/>
            <person name="Putnam N.H."/>
            <person name="Rokhsar D.S."/>
        </authorList>
    </citation>
    <scope>NUCLEOTIDE SEQUENCE [LARGE SCALE GENOMIC DNA]</scope>
</reference>
<feature type="domain" description="Doublecortin" evidence="1">
    <location>
        <begin position="1"/>
        <end position="76"/>
    </location>
</feature>
<dbReference type="OrthoDB" id="1738954at2759"/>
<dbReference type="EMBL" id="KB202329">
    <property type="protein sequence ID" value="ESO90753.1"/>
    <property type="molecule type" value="Genomic_DNA"/>
</dbReference>
<gene>
    <name evidence="2" type="ORF">LOTGIDRAFT_58772</name>
</gene>